<evidence type="ECO:0000313" key="2">
    <source>
        <dbReference type="Proteomes" id="UP000249458"/>
    </source>
</evidence>
<evidence type="ECO:0008006" key="3">
    <source>
        <dbReference type="Google" id="ProtNLM"/>
    </source>
</evidence>
<gene>
    <name evidence="1" type="ORF">B1207_11635</name>
</gene>
<dbReference type="SUPFAM" id="SSF53474">
    <property type="entry name" value="alpha/beta-Hydrolases"/>
    <property type="match status" value="1"/>
</dbReference>
<name>A0A364LHH6_9GAMM</name>
<comment type="caution">
    <text evidence="1">The sequence shown here is derived from an EMBL/GenBank/DDBJ whole genome shotgun (WGS) entry which is preliminary data.</text>
</comment>
<dbReference type="Pfam" id="PF06028">
    <property type="entry name" value="DUF915"/>
    <property type="match status" value="1"/>
</dbReference>
<dbReference type="InterPro" id="IPR029058">
    <property type="entry name" value="AB_hydrolase_fold"/>
</dbReference>
<organism evidence="1 2">
    <name type="scientific">Legionella quinlivanii</name>
    <dbReference type="NCBI Taxonomy" id="45073"/>
    <lineage>
        <taxon>Bacteria</taxon>
        <taxon>Pseudomonadati</taxon>
        <taxon>Pseudomonadota</taxon>
        <taxon>Gammaproteobacteria</taxon>
        <taxon>Legionellales</taxon>
        <taxon>Legionellaceae</taxon>
        <taxon>Legionella</taxon>
    </lineage>
</organism>
<sequence>MTALKKIITLHDDDLFEVELNGNTLQAKTAVIFVHGFGVKRQSRGLFVDIESICLDTMLSVRAEYSHVLNDRCIALPFQIQRQRLNKIIHYIQDHYNIDNFIFVGHSQGCITIALERPHNALILLLAPPLFSPFEEFINTKGWKNPGSHLNIQGNSRLVRSDLIIEVPTHFWSEFKTIDAQSLYSDLAKHNDVRIVFAENDQVLGNQQPIGHIPTYSIKEANHDFSSIPRVKLLQLISKLILDRI</sequence>
<dbReference type="EMBL" id="MVJN01000008">
    <property type="protein sequence ID" value="RAP35730.1"/>
    <property type="molecule type" value="Genomic_DNA"/>
</dbReference>
<evidence type="ECO:0000313" key="1">
    <source>
        <dbReference type="EMBL" id="RAP35730.1"/>
    </source>
</evidence>
<dbReference type="RefSeq" id="WP_112220128.1">
    <property type="nucleotide sequence ID" value="NZ_MVJN01000008.1"/>
</dbReference>
<reference evidence="1 2" key="1">
    <citation type="submission" date="2017-02" db="EMBL/GenBank/DDBJ databases">
        <title>Legionella quilivanii strain from human: case report and whole genome sequencing analysis.</title>
        <authorList>
            <person name="Lalancette C."/>
            <person name="Leduc J.-M."/>
            <person name="Levesque S."/>
            <person name="Fournier E."/>
            <person name="Saoud J."/>
            <person name="Faucher S.P."/>
            <person name="Bernard K."/>
            <person name="Martineau C."/>
            <person name="Longtin J."/>
        </authorList>
    </citation>
    <scope>NUCLEOTIDE SEQUENCE [LARGE SCALE GENOMIC DNA]</scope>
    <source>
        <strain evidence="1 2">ID143958</strain>
    </source>
</reference>
<protein>
    <recommendedName>
        <fullName evidence="3">Alpha/beta hydrolase</fullName>
    </recommendedName>
</protein>
<accession>A0A364LHH6</accession>
<proteinExistence type="predicted"/>
<dbReference type="Gene3D" id="3.40.50.1820">
    <property type="entry name" value="alpha/beta hydrolase"/>
    <property type="match status" value="1"/>
</dbReference>
<dbReference type="Proteomes" id="UP000249458">
    <property type="component" value="Unassembled WGS sequence"/>
</dbReference>
<dbReference type="AlphaFoldDB" id="A0A364LHH6"/>
<dbReference type="InterPro" id="IPR010315">
    <property type="entry name" value="DUF915_hydro-like"/>
</dbReference>